<dbReference type="SUPFAM" id="SSF48695">
    <property type="entry name" value="Multiheme cytochromes"/>
    <property type="match status" value="1"/>
</dbReference>
<dbReference type="NCBIfam" id="TIGR04257">
    <property type="entry name" value="nanowire_3heme"/>
    <property type="match status" value="1"/>
</dbReference>
<dbReference type="Gene3D" id="3.90.10.10">
    <property type="entry name" value="Cytochrome C3"/>
    <property type="match status" value="1"/>
</dbReference>
<keyword evidence="1" id="KW-0732">Signal</keyword>
<dbReference type="InterPro" id="IPR036280">
    <property type="entry name" value="Multihaem_cyt_sf"/>
</dbReference>
<evidence type="ECO:0000259" key="2">
    <source>
        <dbReference type="Pfam" id="PF14522"/>
    </source>
</evidence>
<dbReference type="Pfam" id="PF14522">
    <property type="entry name" value="Cytochrome_C7"/>
    <property type="match status" value="1"/>
</dbReference>
<dbReference type="CDD" id="cd08168">
    <property type="entry name" value="Cytochrom_C3"/>
    <property type="match status" value="1"/>
</dbReference>
<dbReference type="InterPro" id="IPR029467">
    <property type="entry name" value="Cyt_c7-like"/>
</dbReference>
<organism evidence="3 4">
    <name type="scientific">Anaeromyxobacter diazotrophicus</name>
    <dbReference type="NCBI Taxonomy" id="2590199"/>
    <lineage>
        <taxon>Bacteria</taxon>
        <taxon>Pseudomonadati</taxon>
        <taxon>Myxococcota</taxon>
        <taxon>Myxococcia</taxon>
        <taxon>Myxococcales</taxon>
        <taxon>Cystobacterineae</taxon>
        <taxon>Anaeromyxobacteraceae</taxon>
        <taxon>Anaeromyxobacter</taxon>
    </lineage>
</organism>
<evidence type="ECO:0000313" key="4">
    <source>
        <dbReference type="Proteomes" id="UP000503640"/>
    </source>
</evidence>
<name>A0A7I9VPB2_9BACT</name>
<reference evidence="4" key="1">
    <citation type="journal article" date="2020" name="Appl. Environ. Microbiol.">
        <title>Diazotrophic Anaeromyxobacter Isolates from Soils.</title>
        <authorList>
            <person name="Masuda Y."/>
            <person name="Yamanaka H."/>
            <person name="Xu Z.X."/>
            <person name="Shiratori Y."/>
            <person name="Aono T."/>
            <person name="Amachi S."/>
            <person name="Senoo K."/>
            <person name="Itoh H."/>
        </authorList>
    </citation>
    <scope>NUCLEOTIDE SEQUENCE [LARGE SCALE GENOMIC DNA]</scope>
    <source>
        <strain evidence="4">R267</strain>
    </source>
</reference>
<feature type="domain" description="Cytochrome c7-like" evidence="2">
    <location>
        <begin position="49"/>
        <end position="116"/>
    </location>
</feature>
<keyword evidence="4" id="KW-1185">Reference proteome</keyword>
<dbReference type="Proteomes" id="UP000503640">
    <property type="component" value="Unassembled WGS sequence"/>
</dbReference>
<dbReference type="RefSeq" id="WP_176066600.1">
    <property type="nucleotide sequence ID" value="NZ_BJTG01000007.1"/>
</dbReference>
<feature type="chain" id="PRO_5029681938" description="Cytochrome c7-like domain-containing protein" evidence="1">
    <location>
        <begin position="27"/>
        <end position="116"/>
    </location>
</feature>
<evidence type="ECO:0000313" key="3">
    <source>
        <dbReference type="EMBL" id="GEJ58235.1"/>
    </source>
</evidence>
<dbReference type="InterPro" id="IPR026352">
    <property type="entry name" value="Nanowire_3heme"/>
</dbReference>
<gene>
    <name evidence="3" type="ORF">AMYX_29760</name>
</gene>
<comment type="caution">
    <text evidence="3">The sequence shown here is derived from an EMBL/GenBank/DDBJ whole genome shotgun (WGS) entry which is preliminary data.</text>
</comment>
<protein>
    <recommendedName>
        <fullName evidence="2">Cytochrome c7-like domain-containing protein</fullName>
    </recommendedName>
</protein>
<dbReference type="AlphaFoldDB" id="A0A7I9VPB2"/>
<proteinExistence type="predicted"/>
<evidence type="ECO:0000256" key="1">
    <source>
        <dbReference type="SAM" id="SignalP"/>
    </source>
</evidence>
<accession>A0A7I9VPB2</accession>
<dbReference type="EMBL" id="BJTG01000007">
    <property type="protein sequence ID" value="GEJ58235.1"/>
    <property type="molecule type" value="Genomic_DNA"/>
</dbReference>
<feature type="signal peptide" evidence="1">
    <location>
        <begin position="1"/>
        <end position="26"/>
    </location>
</feature>
<sequence length="116" mass="12186">MIRHASGAVRAALAVGVLLAAGPALAGSKLQKLPTDYVFPRGDGSPGPVMFSHESHVDAAKPSCTTCHPREFRVLEAGRTASREPIRHDRMQAGAACGACHGKTAFGFDSCDMCHK</sequence>